<name>A0A9X0D9M9_9CNID</name>
<accession>A0A9X0D9M9</accession>
<dbReference type="EMBL" id="MU825405">
    <property type="protein sequence ID" value="KAJ7391646.1"/>
    <property type="molecule type" value="Genomic_DNA"/>
</dbReference>
<sequence length="93" mass="10414">MAPPGELNLLKEPQLKDKDKESYNGYITTTVASLDRPPFTSWTLLNGKVRSKGTCLTNYQGRIVYMHNILHSAYCKECALKWKTACGCGVKCN</sequence>
<organism evidence="1 2">
    <name type="scientific">Desmophyllum pertusum</name>
    <dbReference type="NCBI Taxonomy" id="174260"/>
    <lineage>
        <taxon>Eukaryota</taxon>
        <taxon>Metazoa</taxon>
        <taxon>Cnidaria</taxon>
        <taxon>Anthozoa</taxon>
        <taxon>Hexacorallia</taxon>
        <taxon>Scleractinia</taxon>
        <taxon>Caryophylliina</taxon>
        <taxon>Caryophylliidae</taxon>
        <taxon>Desmophyllum</taxon>
    </lineage>
</organism>
<evidence type="ECO:0000313" key="2">
    <source>
        <dbReference type="Proteomes" id="UP001163046"/>
    </source>
</evidence>
<gene>
    <name evidence="1" type="ORF">OS493_017343</name>
</gene>
<dbReference type="AlphaFoldDB" id="A0A9X0D9M9"/>
<protein>
    <submittedName>
        <fullName evidence="1">Uncharacterized protein</fullName>
    </submittedName>
</protein>
<reference evidence="1" key="1">
    <citation type="submission" date="2023-01" db="EMBL/GenBank/DDBJ databases">
        <title>Genome assembly of the deep-sea coral Lophelia pertusa.</title>
        <authorList>
            <person name="Herrera S."/>
            <person name="Cordes E."/>
        </authorList>
    </citation>
    <scope>NUCLEOTIDE SEQUENCE</scope>
    <source>
        <strain evidence="1">USNM1676648</strain>
        <tissue evidence="1">Polyp</tissue>
    </source>
</reference>
<dbReference type="Proteomes" id="UP001163046">
    <property type="component" value="Unassembled WGS sequence"/>
</dbReference>
<evidence type="ECO:0000313" key="1">
    <source>
        <dbReference type="EMBL" id="KAJ7391646.1"/>
    </source>
</evidence>
<keyword evidence="2" id="KW-1185">Reference proteome</keyword>
<comment type="caution">
    <text evidence="1">The sequence shown here is derived from an EMBL/GenBank/DDBJ whole genome shotgun (WGS) entry which is preliminary data.</text>
</comment>
<proteinExistence type="predicted"/>